<gene>
    <name evidence="2" type="ORF">AQPW35_25180</name>
</gene>
<comment type="caution">
    <text evidence="2">The sequence shown here is derived from an EMBL/GenBank/DDBJ whole genome shotgun (WGS) entry which is preliminary data.</text>
</comment>
<name>A0A480AT89_9BURK</name>
<feature type="region of interest" description="Disordered" evidence="1">
    <location>
        <begin position="243"/>
        <end position="267"/>
    </location>
</feature>
<dbReference type="AlphaFoldDB" id="A0A480AT89"/>
<organism evidence="2 3">
    <name type="scientific">Pseudaquabacterium pictum</name>
    <dbReference type="NCBI Taxonomy" id="2315236"/>
    <lineage>
        <taxon>Bacteria</taxon>
        <taxon>Pseudomonadati</taxon>
        <taxon>Pseudomonadota</taxon>
        <taxon>Betaproteobacteria</taxon>
        <taxon>Burkholderiales</taxon>
        <taxon>Sphaerotilaceae</taxon>
        <taxon>Pseudaquabacterium</taxon>
    </lineage>
</organism>
<accession>A0A480AT89</accession>
<dbReference type="Proteomes" id="UP000301751">
    <property type="component" value="Unassembled WGS sequence"/>
</dbReference>
<proteinExistence type="predicted"/>
<dbReference type="RefSeq" id="WP_137733165.1">
    <property type="nucleotide sequence ID" value="NZ_BJCL01000005.1"/>
</dbReference>
<evidence type="ECO:0000256" key="1">
    <source>
        <dbReference type="SAM" id="MobiDB-lite"/>
    </source>
</evidence>
<dbReference type="OrthoDB" id="3781969at2"/>
<reference evidence="3" key="1">
    <citation type="submission" date="2019-03" db="EMBL/GenBank/DDBJ databases">
        <title>Aquabacterium pictum sp.nov., the first bacteriochlorophyll a-containing freshwater bacterium in the genus Aquabacterium of the class Betaproteobacteria.</title>
        <authorList>
            <person name="Hirose S."/>
            <person name="Tank M."/>
            <person name="Hara E."/>
            <person name="Tamaki H."/>
            <person name="Takaichi S."/>
            <person name="Haruta S."/>
            <person name="Hanada S."/>
        </authorList>
    </citation>
    <scope>NUCLEOTIDE SEQUENCE [LARGE SCALE GENOMIC DNA]</scope>
    <source>
        <strain evidence="3">W35</strain>
    </source>
</reference>
<evidence type="ECO:0000313" key="3">
    <source>
        <dbReference type="Proteomes" id="UP000301751"/>
    </source>
</evidence>
<feature type="compositionally biased region" description="Low complexity" evidence="1">
    <location>
        <begin position="243"/>
        <end position="259"/>
    </location>
</feature>
<protein>
    <submittedName>
        <fullName evidence="2">Uncharacterized protein</fullName>
    </submittedName>
</protein>
<dbReference type="EMBL" id="BJCL01000005">
    <property type="protein sequence ID" value="GCL63437.1"/>
    <property type="molecule type" value="Genomic_DNA"/>
</dbReference>
<sequence length="390" mass="41429">MLTSLFGDLTPRRLPQPAPPAQSDGSDAATAVHHATSIDVVVDDSPTEAIRAHFAAHRQDLQRASQMVTLLDPSRLWAAQVLHALADAGGQPVQRLNVRERSSLRTLAVIERTLVPRRDAPALRVYHADIRGGASAAGVAPEEITSALAEGSQLTAVIVGAMQPHALVVLLRGLLQACHQPEWRCPHLVFILPPGAAALRQRILAQDWPAGLQVHALAEPLASAASVWNRVLEAWEATQQAAAAAPHDQPALAEAAQARPAPPAAPAAHRLPPVVLNRLLLPLARSEGLLACGIVDLHSGDLLATQQREEPPTDLAALAEALCAARLAHQAVATDEAPPEEILVTTGPRQTLLRRLPGEAPLGFVAVLDRQQANLALLRFKLLDAERVLG</sequence>
<keyword evidence="3" id="KW-1185">Reference proteome</keyword>
<evidence type="ECO:0000313" key="2">
    <source>
        <dbReference type="EMBL" id="GCL63437.1"/>
    </source>
</evidence>
<feature type="region of interest" description="Disordered" evidence="1">
    <location>
        <begin position="1"/>
        <end position="27"/>
    </location>
</feature>